<accession>A0A0P6VMK8</accession>
<dbReference type="AlphaFoldDB" id="A0A0P6VMK8"/>
<evidence type="ECO:0000259" key="1">
    <source>
        <dbReference type="Pfam" id="PF12713"/>
    </source>
</evidence>
<dbReference type="Gene3D" id="1.20.120.1090">
    <property type="match status" value="1"/>
</dbReference>
<reference evidence="2 3" key="2">
    <citation type="submission" date="2015-10" db="EMBL/GenBank/DDBJ databases">
        <title>Draft Genome Sequence of Prosthecomicrobium hirschii ATCC 27832.</title>
        <authorList>
            <person name="Daniel J."/>
            <person name="Givan S.A."/>
            <person name="Brun Y.V."/>
            <person name="Brown P.J."/>
        </authorList>
    </citation>
    <scope>NUCLEOTIDE SEQUENCE [LARGE SCALE GENOMIC DNA]</scope>
    <source>
        <strain evidence="2 3">16</strain>
    </source>
</reference>
<sequence length="155" mass="17185">MTLIIRRLTPADRPVLEMLWRTAADKTATALPGARLMRQPTDLAILQSLIDDPITRAAVSAAAEAFAIAFGEVLIALEARIKHGIPLQWCVVIDEYGTHFAIKHVEFDALIRINYALENSLEYGGAFEVARLFSNLVTIIDEEVEQGNARRSPKD</sequence>
<organism evidence="2 3">
    <name type="scientific">Prosthecodimorpha hirschii</name>
    <dbReference type="NCBI Taxonomy" id="665126"/>
    <lineage>
        <taxon>Bacteria</taxon>
        <taxon>Pseudomonadati</taxon>
        <taxon>Pseudomonadota</taxon>
        <taxon>Alphaproteobacteria</taxon>
        <taxon>Hyphomicrobiales</taxon>
        <taxon>Ancalomicrobiaceae</taxon>
        <taxon>Prosthecodimorpha</taxon>
    </lineage>
</organism>
<proteinExistence type="predicted"/>
<name>A0A0P6VMK8_9HYPH</name>
<evidence type="ECO:0000313" key="2">
    <source>
        <dbReference type="EMBL" id="KPL52546.1"/>
    </source>
</evidence>
<comment type="caution">
    <text evidence="2">The sequence shown here is derived from an EMBL/GenBank/DDBJ whole genome shotgun (WGS) entry which is preliminary data.</text>
</comment>
<dbReference type="Pfam" id="PF12713">
    <property type="entry name" value="DUF3806"/>
    <property type="match status" value="1"/>
</dbReference>
<feature type="domain" description="DUF3806" evidence="1">
    <location>
        <begin position="42"/>
        <end position="131"/>
    </location>
</feature>
<dbReference type="RefSeq" id="WP_054358709.1">
    <property type="nucleotide sequence ID" value="NZ_JAPCYQ010000001.1"/>
</dbReference>
<dbReference type="OrthoDB" id="8781168at2"/>
<protein>
    <recommendedName>
        <fullName evidence="1">DUF3806 domain-containing protein</fullName>
    </recommendedName>
</protein>
<dbReference type="InterPro" id="IPR024266">
    <property type="entry name" value="DUF3806"/>
</dbReference>
<evidence type="ECO:0000313" key="3">
    <source>
        <dbReference type="Proteomes" id="UP000048984"/>
    </source>
</evidence>
<reference evidence="2 3" key="1">
    <citation type="submission" date="2015-09" db="EMBL/GenBank/DDBJ databases">
        <authorList>
            <person name="Jackson K.R."/>
            <person name="Lunt B.L."/>
            <person name="Fisher J.N.B."/>
            <person name="Gardner A.V."/>
            <person name="Bailey M.E."/>
            <person name="Deus L.M."/>
            <person name="Earl A.S."/>
            <person name="Gibby P.D."/>
            <person name="Hartmann K.A."/>
            <person name="Liu J.E."/>
            <person name="Manci A.M."/>
            <person name="Nielsen D.A."/>
            <person name="Solomon M.B."/>
            <person name="Breakwell D.P."/>
            <person name="Burnett S.H."/>
            <person name="Grose J.H."/>
        </authorList>
    </citation>
    <scope>NUCLEOTIDE SEQUENCE [LARGE SCALE GENOMIC DNA]</scope>
    <source>
        <strain evidence="2 3">16</strain>
    </source>
</reference>
<keyword evidence="3" id="KW-1185">Reference proteome</keyword>
<dbReference type="EMBL" id="LJYW01000001">
    <property type="protein sequence ID" value="KPL52546.1"/>
    <property type="molecule type" value="Genomic_DNA"/>
</dbReference>
<dbReference type="STRING" id="665126.ABB55_10190"/>
<gene>
    <name evidence="2" type="ORF">ABB55_10190</name>
</gene>
<dbReference type="Proteomes" id="UP000048984">
    <property type="component" value="Unassembled WGS sequence"/>
</dbReference>